<evidence type="ECO:0000259" key="2">
    <source>
        <dbReference type="Pfam" id="PF20516"/>
    </source>
</evidence>
<protein>
    <recommendedName>
        <fullName evidence="2">PD-(D/E)XK nuclease-like domain-containing protein</fullName>
    </recommendedName>
</protein>
<gene>
    <name evidence="3" type="ORF">GP486_003240</name>
</gene>
<dbReference type="AlphaFoldDB" id="A0A9P8LDF4"/>
<dbReference type="EMBL" id="JAGHQM010000420">
    <property type="protein sequence ID" value="KAH0562056.1"/>
    <property type="molecule type" value="Genomic_DNA"/>
</dbReference>
<reference evidence="3" key="1">
    <citation type="submission" date="2021-03" db="EMBL/GenBank/DDBJ databases">
        <title>Comparative genomics and phylogenomic investigation of the class Geoglossomycetes provide insights into ecological specialization and systematics.</title>
        <authorList>
            <person name="Melie T."/>
            <person name="Pirro S."/>
            <person name="Miller A.N."/>
            <person name="Quandt A."/>
        </authorList>
    </citation>
    <scope>NUCLEOTIDE SEQUENCE</scope>
    <source>
        <strain evidence="3">CAQ_001_2017</strain>
    </source>
</reference>
<evidence type="ECO:0000313" key="3">
    <source>
        <dbReference type="EMBL" id="KAH0562056.1"/>
    </source>
</evidence>
<dbReference type="Proteomes" id="UP000750711">
    <property type="component" value="Unassembled WGS sequence"/>
</dbReference>
<accession>A0A9P8LDF4</accession>
<evidence type="ECO:0000313" key="4">
    <source>
        <dbReference type="Proteomes" id="UP000750711"/>
    </source>
</evidence>
<dbReference type="Pfam" id="PF20516">
    <property type="entry name" value="PDDEXK_12"/>
    <property type="match status" value="1"/>
</dbReference>
<proteinExistence type="predicted"/>
<sequence>MASSSSTRNSPKKRRVGDADALSGTSASLDVNAFILNSPSVSDEPGGVSRVRPGSPTRDLRETYKYARPPLRFSQSIKENSPRMAHEVFSVLPIAKTYACEVIPINFKERITSDHSFPNPPSYAYDKNQSCESEKEQWARMTRLLSNARNSFENNKNEKAWVVVACDMLNAALSLRGSGSKDMVAVEHVSVFSLPPIRTVILMRTNLSGNVPQNSQDPSLTPDTLPTVNGQRVPCKKVDLVLALSPNNPTVFATYDKLRTADPLVRISQFVDASLSRMTIPVYVEVGEAGKDYLEASLQLGIVGSAGLARLGQLRRTLAPASQEGEMMLPPVLGWTVIGHDWKLHIICKLPENEHGAVVGRTAYYAIILIP</sequence>
<feature type="region of interest" description="Disordered" evidence="1">
    <location>
        <begin position="38"/>
        <end position="61"/>
    </location>
</feature>
<feature type="domain" description="PD-(D/E)XK nuclease-like" evidence="2">
    <location>
        <begin position="116"/>
        <end position="361"/>
    </location>
</feature>
<comment type="caution">
    <text evidence="3">The sequence shown here is derived from an EMBL/GenBank/DDBJ whole genome shotgun (WGS) entry which is preliminary data.</text>
</comment>
<feature type="region of interest" description="Disordered" evidence="1">
    <location>
        <begin position="1"/>
        <end position="22"/>
    </location>
</feature>
<name>A0A9P8LDF4_9PEZI</name>
<evidence type="ECO:0000256" key="1">
    <source>
        <dbReference type="SAM" id="MobiDB-lite"/>
    </source>
</evidence>
<organism evidence="3 4">
    <name type="scientific">Trichoglossum hirsutum</name>
    <dbReference type="NCBI Taxonomy" id="265104"/>
    <lineage>
        <taxon>Eukaryota</taxon>
        <taxon>Fungi</taxon>
        <taxon>Dikarya</taxon>
        <taxon>Ascomycota</taxon>
        <taxon>Pezizomycotina</taxon>
        <taxon>Geoglossomycetes</taxon>
        <taxon>Geoglossales</taxon>
        <taxon>Geoglossaceae</taxon>
        <taxon>Trichoglossum</taxon>
    </lineage>
</organism>
<keyword evidence="4" id="KW-1185">Reference proteome</keyword>
<dbReference type="InterPro" id="IPR046797">
    <property type="entry name" value="PDDEXK_12"/>
</dbReference>